<proteinExistence type="predicted"/>
<evidence type="ECO:0000313" key="2">
    <source>
        <dbReference type="EMBL" id="GAA4464601.1"/>
    </source>
</evidence>
<keyword evidence="3" id="KW-1185">Reference proteome</keyword>
<accession>A0ABP8NDK8</accession>
<evidence type="ECO:0000259" key="1">
    <source>
        <dbReference type="Pfam" id="PF13480"/>
    </source>
</evidence>
<dbReference type="InterPro" id="IPR050644">
    <property type="entry name" value="PG_Glycine_Bridge_Synth"/>
</dbReference>
<dbReference type="SUPFAM" id="SSF55729">
    <property type="entry name" value="Acyl-CoA N-acyltransferases (Nat)"/>
    <property type="match status" value="1"/>
</dbReference>
<evidence type="ECO:0000313" key="3">
    <source>
        <dbReference type="Proteomes" id="UP001500067"/>
    </source>
</evidence>
<comment type="caution">
    <text evidence="2">The sequence shown here is derived from an EMBL/GenBank/DDBJ whole genome shotgun (WGS) entry which is preliminary data.</text>
</comment>
<dbReference type="PANTHER" id="PTHR36174">
    <property type="entry name" value="LIPID II:GLYCINE GLYCYLTRANSFERASE"/>
    <property type="match status" value="1"/>
</dbReference>
<name>A0ABP8NDK8_9BACT</name>
<dbReference type="Proteomes" id="UP001500067">
    <property type="component" value="Unassembled WGS sequence"/>
</dbReference>
<dbReference type="Pfam" id="PF13480">
    <property type="entry name" value="Acetyltransf_6"/>
    <property type="match status" value="1"/>
</dbReference>
<gene>
    <name evidence="2" type="ORF">GCM10023093_15260</name>
</gene>
<protein>
    <submittedName>
        <fullName evidence="2">GNAT family N-acetyltransferase</fullName>
    </submittedName>
</protein>
<feature type="domain" description="BioF2-like acetyltransferase" evidence="1">
    <location>
        <begin position="147"/>
        <end position="275"/>
    </location>
</feature>
<dbReference type="RefSeq" id="WP_345081041.1">
    <property type="nucleotide sequence ID" value="NZ_BAABFA010000010.1"/>
</dbReference>
<organism evidence="2 3">
    <name type="scientific">Nemorincola caseinilytica</name>
    <dbReference type="NCBI Taxonomy" id="2054315"/>
    <lineage>
        <taxon>Bacteria</taxon>
        <taxon>Pseudomonadati</taxon>
        <taxon>Bacteroidota</taxon>
        <taxon>Chitinophagia</taxon>
        <taxon>Chitinophagales</taxon>
        <taxon>Chitinophagaceae</taxon>
        <taxon>Nemorincola</taxon>
    </lineage>
</organism>
<dbReference type="Gene3D" id="3.40.630.30">
    <property type="match status" value="1"/>
</dbReference>
<dbReference type="EMBL" id="BAABFA010000010">
    <property type="protein sequence ID" value="GAA4464601.1"/>
    <property type="molecule type" value="Genomic_DNA"/>
</dbReference>
<dbReference type="InterPro" id="IPR038740">
    <property type="entry name" value="BioF2-like_GNAT_dom"/>
</dbReference>
<dbReference type="InterPro" id="IPR016181">
    <property type="entry name" value="Acyl_CoA_acyltransferase"/>
</dbReference>
<reference evidence="3" key="1">
    <citation type="journal article" date="2019" name="Int. J. Syst. Evol. Microbiol.">
        <title>The Global Catalogue of Microorganisms (GCM) 10K type strain sequencing project: providing services to taxonomists for standard genome sequencing and annotation.</title>
        <authorList>
            <consortium name="The Broad Institute Genomics Platform"/>
            <consortium name="The Broad Institute Genome Sequencing Center for Infectious Disease"/>
            <person name="Wu L."/>
            <person name="Ma J."/>
        </authorList>
    </citation>
    <scope>NUCLEOTIDE SEQUENCE [LARGE SCALE GENOMIC DNA]</scope>
    <source>
        <strain evidence="3">JCM 32105</strain>
    </source>
</reference>
<sequence>MSNKEVYKKVCSTRKGIPVFAQPWWLDAVCARWDVVLSKKGEHIAGAWPYPVEKKIGVSMIRTPMLTPYLGPLVFFPHDLKESNIDSYEHDTVADLIKQLPNVPVWNLAIQPGLKQAGIFKSQKLTSQVQQTFLLELNEDEETLLTNMKDAVRRNIRIAESEVTVTNSPEHLKDLYKFQKATLAKKGKSPGCSLKDMKRIMDAALANNSTALWVAKTPDKRIQAIVWSVWDDTTCYYFMGGQNPDTNSYRAMSLLLWHTMKLAKNRGNLIYDLEGSMDEGVERFFRNFGGDRALYIVLSKNRSVIWKLKKAIFK</sequence>
<dbReference type="PANTHER" id="PTHR36174:SF1">
    <property type="entry name" value="LIPID II:GLYCINE GLYCYLTRANSFERASE"/>
    <property type="match status" value="1"/>
</dbReference>